<evidence type="ECO:0000313" key="6">
    <source>
        <dbReference type="Proteomes" id="UP000094526"/>
    </source>
</evidence>
<evidence type="ECO:0000313" key="5">
    <source>
        <dbReference type="EMBL" id="OCT50734.1"/>
    </source>
</evidence>
<feature type="compositionally biased region" description="Low complexity" evidence="4">
    <location>
        <begin position="395"/>
        <end position="412"/>
    </location>
</feature>
<evidence type="ECO:0000256" key="1">
    <source>
        <dbReference type="ARBA" id="ARBA00004123"/>
    </source>
</evidence>
<sequence>MAASQPTQALVRRASADDVALMPPPPFKRIKRPPKVLDEEEYTQALSDIIARDYFPGLLESQLQHEYLAALESGNDAWIAEVAHKLRQAAAAQTTGSTKRRAARSTRFDRTPSATPTRAQDTPLGNTGSETPMSVAGSEISSGGSGLEKRNEQLNVDTARLSLGAFQAKYTSEDNESFNTVLDKQNQKRRLKHAHLWTQDQRLPSARQIAYRRVAHEARLLKQRAEARAEEDDGGATAAAAAADGKALIPIPISSGAVDSRPARPDAWKIQKPDNTLMFPASSVDEDGIPTVQQVREQNSKAGAKEVVYANTRFPPFHVQYGDDFAAGPVPPSPSLNTEIIAQRGRRGDGGGGGGGPGNEVFSAASEFLGSETPRVNGYAFVDEDEPENKKKKNNNNNNVHEPSAADGSASAPSYRDLLAGQVGDGTPNPFTIGEIRKREDLHLRMVERQARKKRDKDKETVRTPVSVSAVARGGQRGARTPAGNVTPAARRLMERLGAKTPSSRAAVPGDSATTSSSSTLDWTPGRTPRRKTPLLK</sequence>
<accession>A0A1C1CQE1</accession>
<dbReference type="AlphaFoldDB" id="A0A1C1CQE1"/>
<dbReference type="VEuPathDB" id="FungiDB:CLCR_07027"/>
<comment type="subcellular location">
    <subcellularLocation>
        <location evidence="1">Nucleus</location>
    </subcellularLocation>
</comment>
<dbReference type="InterPro" id="IPR019148">
    <property type="entry name" value="Nuclear_protein_DGCR14_ESS-2"/>
</dbReference>
<keyword evidence="3" id="KW-0539">Nucleus</keyword>
<name>A0A1C1CQE1_9EURO</name>
<comment type="similarity">
    <text evidence="2">Belongs to the ESS2 family.</text>
</comment>
<keyword evidence="6" id="KW-1185">Reference proteome</keyword>
<evidence type="ECO:0000256" key="3">
    <source>
        <dbReference type="ARBA" id="ARBA00023242"/>
    </source>
</evidence>
<feature type="region of interest" description="Disordered" evidence="4">
    <location>
        <begin position="1"/>
        <end position="32"/>
    </location>
</feature>
<evidence type="ECO:0000256" key="2">
    <source>
        <dbReference type="ARBA" id="ARBA00009072"/>
    </source>
</evidence>
<evidence type="ECO:0000256" key="4">
    <source>
        <dbReference type="SAM" id="MobiDB-lite"/>
    </source>
</evidence>
<dbReference type="STRING" id="86049.A0A1C1CQE1"/>
<proteinExistence type="inferred from homology"/>
<dbReference type="PANTHER" id="PTHR12940">
    <property type="entry name" value="ES-2 PROTEIN - RELATED"/>
    <property type="match status" value="1"/>
</dbReference>
<evidence type="ECO:0008006" key="7">
    <source>
        <dbReference type="Google" id="ProtNLM"/>
    </source>
</evidence>
<feature type="region of interest" description="Disordered" evidence="4">
    <location>
        <begin position="448"/>
        <end position="537"/>
    </location>
</feature>
<dbReference type="Pfam" id="PF09751">
    <property type="entry name" value="Es2"/>
    <property type="match status" value="1"/>
</dbReference>
<protein>
    <recommendedName>
        <fullName evidence="7">Nuclear protein DGCR14</fullName>
    </recommendedName>
</protein>
<dbReference type="PANTHER" id="PTHR12940:SF0">
    <property type="entry name" value="SPLICING FACTOR ESS-2 HOMOLOG"/>
    <property type="match status" value="1"/>
</dbReference>
<feature type="compositionally biased region" description="Polar residues" evidence="4">
    <location>
        <begin position="112"/>
        <end position="132"/>
    </location>
</feature>
<dbReference type="GO" id="GO:0071013">
    <property type="term" value="C:catalytic step 2 spliceosome"/>
    <property type="evidence" value="ECO:0007669"/>
    <property type="project" value="TreeGrafter"/>
</dbReference>
<reference evidence="6" key="1">
    <citation type="submission" date="2015-07" db="EMBL/GenBank/DDBJ databases">
        <authorList>
            <person name="Teixeira M.M."/>
            <person name="Souza R.C."/>
            <person name="Almeida L.G."/>
            <person name="Vicente V.A."/>
            <person name="de Hoog S."/>
            <person name="Bocca A.L."/>
            <person name="de Almeida S.R."/>
            <person name="Vasconcelos A.T."/>
            <person name="Felipe M.S."/>
        </authorList>
    </citation>
    <scope>NUCLEOTIDE SEQUENCE [LARGE SCALE GENOMIC DNA]</scope>
    <source>
        <strain evidence="6">KSF</strain>
    </source>
</reference>
<feature type="region of interest" description="Disordered" evidence="4">
    <location>
        <begin position="380"/>
        <end position="412"/>
    </location>
</feature>
<dbReference type="EMBL" id="LGRB01000010">
    <property type="protein sequence ID" value="OCT50734.1"/>
    <property type="molecule type" value="Genomic_DNA"/>
</dbReference>
<dbReference type="VEuPathDB" id="FungiDB:G647_05287"/>
<feature type="region of interest" description="Disordered" evidence="4">
    <location>
        <begin position="90"/>
        <end position="148"/>
    </location>
</feature>
<comment type="caution">
    <text evidence="5">The sequence shown here is derived from an EMBL/GenBank/DDBJ whole genome shotgun (WGS) entry which is preliminary data.</text>
</comment>
<dbReference type="Proteomes" id="UP000094526">
    <property type="component" value="Unassembled WGS sequence"/>
</dbReference>
<dbReference type="OrthoDB" id="19679at2759"/>
<organism evidence="5 6">
    <name type="scientific">Cladophialophora carrionii</name>
    <dbReference type="NCBI Taxonomy" id="86049"/>
    <lineage>
        <taxon>Eukaryota</taxon>
        <taxon>Fungi</taxon>
        <taxon>Dikarya</taxon>
        <taxon>Ascomycota</taxon>
        <taxon>Pezizomycotina</taxon>
        <taxon>Eurotiomycetes</taxon>
        <taxon>Chaetothyriomycetidae</taxon>
        <taxon>Chaetothyriales</taxon>
        <taxon>Herpotrichiellaceae</taxon>
        <taxon>Cladophialophora</taxon>
    </lineage>
</organism>
<feature type="compositionally biased region" description="Basic residues" evidence="4">
    <location>
        <begin position="528"/>
        <end position="537"/>
    </location>
</feature>
<gene>
    <name evidence="5" type="ORF">CLCR_07027</name>
</gene>